<evidence type="ECO:0000313" key="1">
    <source>
        <dbReference type="EMBL" id="AOJ01042.1"/>
    </source>
</evidence>
<evidence type="ECO:0000313" key="2">
    <source>
        <dbReference type="Proteomes" id="UP000062519"/>
    </source>
</evidence>
<accession>A0A1B4FBI6</accession>
<protein>
    <submittedName>
        <fullName evidence="1">Uncharacterized protein</fullName>
    </submittedName>
</protein>
<gene>
    <name evidence="1" type="ORF">WS70_03700</name>
</gene>
<organism evidence="1 2">
    <name type="scientific">Burkholderia mayonis</name>
    <dbReference type="NCBI Taxonomy" id="1385591"/>
    <lineage>
        <taxon>Bacteria</taxon>
        <taxon>Pseudomonadati</taxon>
        <taxon>Pseudomonadota</taxon>
        <taxon>Betaproteobacteria</taxon>
        <taxon>Burkholderiales</taxon>
        <taxon>Burkholderiaceae</taxon>
        <taxon>Burkholderia</taxon>
        <taxon>pseudomallei group</taxon>
    </lineage>
</organism>
<dbReference type="KEGG" id="buu:WS70_03700"/>
<sequence length="78" mass="9210">MRNDDECSIFAFFEQFIDTFLMESGIADRNNFINQVTIKFDGERKCEREARLHAAGICLDWLAKIFAKLCKFLYKFTN</sequence>
<proteinExistence type="predicted"/>
<reference evidence="1 2" key="1">
    <citation type="submission" date="2015-12" db="EMBL/GenBank/DDBJ databases">
        <title>Diversity of Burkholderia near neighbor genomes.</title>
        <authorList>
            <person name="Sahl J."/>
            <person name="Wagner D."/>
            <person name="Keim P."/>
        </authorList>
    </citation>
    <scope>NUCLEOTIDE SEQUENCE [LARGE SCALE GENOMIC DNA]</scope>
    <source>
        <strain evidence="1 2">BDU6</strain>
    </source>
</reference>
<name>A0A1B4FBI6_9BURK</name>
<dbReference type="AlphaFoldDB" id="A0A1B4FBI6"/>
<dbReference type="Proteomes" id="UP000062519">
    <property type="component" value="Chromosome 1"/>
</dbReference>
<dbReference type="EMBL" id="CP013386">
    <property type="protein sequence ID" value="AOJ01042.1"/>
    <property type="molecule type" value="Genomic_DNA"/>
</dbReference>
<keyword evidence="2" id="KW-1185">Reference proteome</keyword>